<keyword evidence="4" id="KW-0496">Mitochondrion</keyword>
<feature type="domain" description="RNase III" evidence="10">
    <location>
        <begin position="52"/>
        <end position="179"/>
    </location>
</feature>
<dbReference type="SUPFAM" id="SSF69065">
    <property type="entry name" value="RNase III domain-like"/>
    <property type="match status" value="1"/>
</dbReference>
<evidence type="ECO:0000256" key="1">
    <source>
        <dbReference type="ARBA" id="ARBA00004173"/>
    </source>
</evidence>
<organism evidence="11 12">
    <name type="scientific">Oopsacas minuta</name>
    <dbReference type="NCBI Taxonomy" id="111878"/>
    <lineage>
        <taxon>Eukaryota</taxon>
        <taxon>Metazoa</taxon>
        <taxon>Porifera</taxon>
        <taxon>Hexactinellida</taxon>
        <taxon>Hexasterophora</taxon>
        <taxon>Lyssacinosida</taxon>
        <taxon>Leucopsacidae</taxon>
        <taxon>Oopsacas</taxon>
    </lineage>
</organism>
<dbReference type="InterPro" id="IPR014720">
    <property type="entry name" value="dsRBD_dom"/>
</dbReference>
<evidence type="ECO:0000259" key="10">
    <source>
        <dbReference type="PROSITE" id="PS50142"/>
    </source>
</evidence>
<dbReference type="PROSITE" id="PS50142">
    <property type="entry name" value="RNASE_3_2"/>
    <property type="match status" value="1"/>
</dbReference>
<dbReference type="SMART" id="SM00358">
    <property type="entry name" value="DSRM"/>
    <property type="match status" value="1"/>
</dbReference>
<proteinExistence type="inferred from homology"/>
<evidence type="ECO:0000256" key="3">
    <source>
        <dbReference type="ARBA" id="ARBA00022980"/>
    </source>
</evidence>
<dbReference type="GO" id="GO:0005762">
    <property type="term" value="C:mitochondrial large ribosomal subunit"/>
    <property type="evidence" value="ECO:0007669"/>
    <property type="project" value="TreeGrafter"/>
</dbReference>
<evidence type="ECO:0000313" key="11">
    <source>
        <dbReference type="EMBL" id="KAI6660900.1"/>
    </source>
</evidence>
<dbReference type="Gene3D" id="3.30.160.20">
    <property type="match status" value="1"/>
</dbReference>
<evidence type="ECO:0000256" key="7">
    <source>
        <dbReference type="ARBA" id="ARBA00035187"/>
    </source>
</evidence>
<dbReference type="GO" id="GO:0070877">
    <property type="term" value="C:microprocessor complex"/>
    <property type="evidence" value="ECO:0007669"/>
    <property type="project" value="TreeGrafter"/>
</dbReference>
<protein>
    <recommendedName>
        <fullName evidence="7">Large ribosomal subunit protein mL44</fullName>
    </recommendedName>
</protein>
<dbReference type="Pfam" id="PF22892">
    <property type="entry name" value="DSRM_MRPL44"/>
    <property type="match status" value="1"/>
</dbReference>
<dbReference type="InterPro" id="IPR000999">
    <property type="entry name" value="RNase_III_dom"/>
</dbReference>
<dbReference type="AlphaFoldDB" id="A0AAV7KJ06"/>
<dbReference type="SUPFAM" id="SSF54768">
    <property type="entry name" value="dsRNA-binding domain-like"/>
    <property type="match status" value="1"/>
</dbReference>
<dbReference type="GO" id="GO:0070125">
    <property type="term" value="P:mitochondrial translational elongation"/>
    <property type="evidence" value="ECO:0007669"/>
    <property type="project" value="TreeGrafter"/>
</dbReference>
<comment type="caution">
    <text evidence="11">The sequence shown here is derived from an EMBL/GenBank/DDBJ whole genome shotgun (WGS) entry which is preliminary data.</text>
</comment>
<dbReference type="InterPro" id="IPR044444">
    <property type="entry name" value="Ribosomal_mL44_DSRM_metazoa"/>
</dbReference>
<comment type="subcellular location">
    <subcellularLocation>
        <location evidence="1">Mitochondrion</location>
    </subcellularLocation>
</comment>
<dbReference type="GO" id="GO:0004525">
    <property type="term" value="F:ribonuclease III activity"/>
    <property type="evidence" value="ECO:0007669"/>
    <property type="project" value="InterPro"/>
</dbReference>
<comment type="similarity">
    <text evidence="6">Belongs to the ribonuclease III family. Mitochondrion-specific ribosomal protein mL44 subfamily.</text>
</comment>
<dbReference type="PANTHER" id="PTHR11207">
    <property type="entry name" value="RIBONUCLEASE III"/>
    <property type="match status" value="1"/>
</dbReference>
<evidence type="ECO:0000256" key="6">
    <source>
        <dbReference type="ARBA" id="ARBA00024034"/>
    </source>
</evidence>
<feature type="domain" description="DRBM" evidence="9">
    <location>
        <begin position="208"/>
        <end position="278"/>
    </location>
</feature>
<accession>A0AAV7KJ06</accession>
<reference evidence="11 12" key="1">
    <citation type="journal article" date="2023" name="BMC Biol.">
        <title>The compact genome of the sponge Oopsacas minuta (Hexactinellida) is lacking key metazoan core genes.</title>
        <authorList>
            <person name="Santini S."/>
            <person name="Schenkelaars Q."/>
            <person name="Jourda C."/>
            <person name="Duchesne M."/>
            <person name="Belahbib H."/>
            <person name="Rocher C."/>
            <person name="Selva M."/>
            <person name="Riesgo A."/>
            <person name="Vervoort M."/>
            <person name="Leys S.P."/>
            <person name="Kodjabachian L."/>
            <person name="Le Bivic A."/>
            <person name="Borchiellini C."/>
            <person name="Claverie J.M."/>
            <person name="Renard E."/>
        </authorList>
    </citation>
    <scope>NUCLEOTIDE SEQUENCE [LARGE SCALE GENOMIC DNA]</scope>
    <source>
        <strain evidence="11">SPO-2</strain>
    </source>
</reference>
<keyword evidence="3" id="KW-0689">Ribosomal protein</keyword>
<evidence type="ECO:0000256" key="2">
    <source>
        <dbReference type="ARBA" id="ARBA00022884"/>
    </source>
</evidence>
<evidence type="ECO:0000259" key="9">
    <source>
        <dbReference type="PROSITE" id="PS50137"/>
    </source>
</evidence>
<gene>
    <name evidence="11" type="ORF">LOD99_13624</name>
</gene>
<evidence type="ECO:0000256" key="4">
    <source>
        <dbReference type="ARBA" id="ARBA00023128"/>
    </source>
</evidence>
<evidence type="ECO:0000256" key="8">
    <source>
        <dbReference type="PROSITE-ProRule" id="PRU00266"/>
    </source>
</evidence>
<dbReference type="GO" id="GO:0003723">
    <property type="term" value="F:RNA binding"/>
    <property type="evidence" value="ECO:0007669"/>
    <property type="project" value="UniProtKB-UniRule"/>
</dbReference>
<keyword evidence="12" id="KW-1185">Reference proteome</keyword>
<dbReference type="EMBL" id="JAKMXF010000022">
    <property type="protein sequence ID" value="KAI6660900.1"/>
    <property type="molecule type" value="Genomic_DNA"/>
</dbReference>
<dbReference type="GO" id="GO:0006396">
    <property type="term" value="P:RNA processing"/>
    <property type="evidence" value="ECO:0007669"/>
    <property type="project" value="InterPro"/>
</dbReference>
<evidence type="ECO:0000256" key="5">
    <source>
        <dbReference type="ARBA" id="ARBA00023274"/>
    </source>
</evidence>
<dbReference type="PANTHER" id="PTHR11207:SF5">
    <property type="entry name" value="LARGE RIBOSOMAL SUBUNIT PROTEIN ML44"/>
    <property type="match status" value="1"/>
</dbReference>
<name>A0AAV7KJ06_9METZ</name>
<dbReference type="SMART" id="SM00535">
    <property type="entry name" value="RIBOc"/>
    <property type="match status" value="1"/>
</dbReference>
<dbReference type="CDD" id="cd00593">
    <property type="entry name" value="RIBOc"/>
    <property type="match status" value="1"/>
</dbReference>
<sequence>MLRTHLRTLSSSTHVLTYPRFFSQQSLTESHTPPIDPETKKPMTNWDYSVELNAFRNRFAVPISDVSVIQRALTHKSYVQADAKLQNREHNDRYAIIGQTVMTHFVMEHFFLKYPNLSSSALRDCHNFIVDIPQLVKTAKHLGTHELYLTKEKVEDKELDVGLAEALLAIIGSIYVDQGPLYARQLVQEFVLYSLQGSDIYNVIKLEHPIQVLEGILAIKGREKPSHELLWETGRDTERSTFCVSVHSGEEKLAEGVGQSIQRARHDAYQTAVLQLFYKELRKFKLPSDLYGTTYNLDTKI</sequence>
<dbReference type="Pfam" id="PF14622">
    <property type="entry name" value="Ribonucleas_3_3"/>
    <property type="match status" value="1"/>
</dbReference>
<dbReference type="Proteomes" id="UP001165289">
    <property type="component" value="Unassembled WGS sequence"/>
</dbReference>
<dbReference type="PROSITE" id="PS50137">
    <property type="entry name" value="DS_RBD"/>
    <property type="match status" value="1"/>
</dbReference>
<evidence type="ECO:0000313" key="12">
    <source>
        <dbReference type="Proteomes" id="UP001165289"/>
    </source>
</evidence>
<keyword evidence="2 8" id="KW-0694">RNA-binding</keyword>
<dbReference type="InterPro" id="IPR036389">
    <property type="entry name" value="RNase_III_sf"/>
</dbReference>
<dbReference type="Gene3D" id="1.10.1520.10">
    <property type="entry name" value="Ribonuclease III domain"/>
    <property type="match status" value="1"/>
</dbReference>
<keyword evidence="5" id="KW-0687">Ribonucleoprotein</keyword>